<dbReference type="Proteomes" id="UP000322699">
    <property type="component" value="Unassembled WGS sequence"/>
</dbReference>
<evidence type="ECO:0000313" key="3">
    <source>
        <dbReference type="Proteomes" id="UP000322699"/>
    </source>
</evidence>
<dbReference type="InterPro" id="IPR031009">
    <property type="entry name" value="Tcm_partner"/>
</dbReference>
<organism evidence="2 3">
    <name type="scientific">Rubripirellula obstinata</name>
    <dbReference type="NCBI Taxonomy" id="406547"/>
    <lineage>
        <taxon>Bacteria</taxon>
        <taxon>Pseudomonadati</taxon>
        <taxon>Planctomycetota</taxon>
        <taxon>Planctomycetia</taxon>
        <taxon>Pirellulales</taxon>
        <taxon>Pirellulaceae</taxon>
        <taxon>Rubripirellula</taxon>
    </lineage>
</organism>
<dbReference type="AlphaFoldDB" id="A0A5B1CDY0"/>
<dbReference type="OrthoDB" id="275124at2"/>
<dbReference type="EMBL" id="VRLW01000001">
    <property type="protein sequence ID" value="KAA1258075.1"/>
    <property type="molecule type" value="Genomic_DNA"/>
</dbReference>
<evidence type="ECO:0000313" key="2">
    <source>
        <dbReference type="EMBL" id="KAA1258075.1"/>
    </source>
</evidence>
<sequence>MAKQFFNEAKDQSVVKTAIVTKYFDAWSQVILPWAERRDGLLGYLDLFAGPGRFEDGTTSTPLLILSKAIANPRLADALVTRFNDASDEHSSNLKSEIDKLPGIESLKFQPVVSCDEVGDQFVKQFSEMRLIPTLFFVDPFGYKGLSLGLINSVLKDWGCDCIFFFNYNRINMGLSNDAVSDHMAGLFGNGRAASLRGELDGLSPEDRELAVVEALAEELNLDGKRFVLPFRFRHSSGTRTSHHLIFVSKNIRGYEIMKSVMAKESSNHDQGVASFEYNRSFRDQGLLFELSRPLDDLQILLCDRFAGQSLTRRQMFDQSHVGTPFVPANYLSALLQLELLGRISVEPPVDKRRKNTMSENKAIITFPKKG</sequence>
<feature type="domain" description="GMT-like wHTH" evidence="1">
    <location>
        <begin position="283"/>
        <end position="349"/>
    </location>
</feature>
<gene>
    <name evidence="2" type="ORF">LF1_05900</name>
</gene>
<dbReference type="RefSeq" id="WP_068263570.1">
    <property type="nucleotide sequence ID" value="NZ_LWSK01000049.1"/>
</dbReference>
<dbReference type="NCBIfam" id="TIGR04474">
    <property type="entry name" value="tcm_partner"/>
    <property type="match status" value="1"/>
</dbReference>
<keyword evidence="3" id="KW-1185">Reference proteome</keyword>
<dbReference type="InterPro" id="IPR054339">
    <property type="entry name" value="GMT_wHTH"/>
</dbReference>
<dbReference type="Pfam" id="PF22560">
    <property type="entry name" value="GMT-wHTH"/>
    <property type="match status" value="1"/>
</dbReference>
<evidence type="ECO:0000259" key="1">
    <source>
        <dbReference type="Pfam" id="PF22560"/>
    </source>
</evidence>
<proteinExistence type="predicted"/>
<accession>A0A5B1CDY0</accession>
<reference evidence="2 3" key="1">
    <citation type="submission" date="2019-08" db="EMBL/GenBank/DDBJ databases">
        <title>Deep-cultivation of Planctomycetes and their phenomic and genomic characterization uncovers novel biology.</title>
        <authorList>
            <person name="Wiegand S."/>
            <person name="Jogler M."/>
            <person name="Boedeker C."/>
            <person name="Pinto D."/>
            <person name="Vollmers J."/>
            <person name="Rivas-Marin E."/>
            <person name="Kohn T."/>
            <person name="Peeters S.H."/>
            <person name="Heuer A."/>
            <person name="Rast P."/>
            <person name="Oberbeckmann S."/>
            <person name="Bunk B."/>
            <person name="Jeske O."/>
            <person name="Meyerdierks A."/>
            <person name="Storesund J.E."/>
            <person name="Kallscheuer N."/>
            <person name="Luecker S."/>
            <person name="Lage O.M."/>
            <person name="Pohl T."/>
            <person name="Merkel B.J."/>
            <person name="Hornburger P."/>
            <person name="Mueller R.-W."/>
            <person name="Bruemmer F."/>
            <person name="Labrenz M."/>
            <person name="Spormann A.M."/>
            <person name="Op Den Camp H."/>
            <person name="Overmann J."/>
            <person name="Amann R."/>
            <person name="Jetten M.S.M."/>
            <person name="Mascher T."/>
            <person name="Medema M.H."/>
            <person name="Devos D.P."/>
            <person name="Kaster A.-K."/>
            <person name="Ovreas L."/>
            <person name="Rohde M."/>
            <person name="Galperin M.Y."/>
            <person name="Jogler C."/>
        </authorList>
    </citation>
    <scope>NUCLEOTIDE SEQUENCE [LARGE SCALE GENOMIC DNA]</scope>
    <source>
        <strain evidence="2 3">LF1</strain>
    </source>
</reference>
<protein>
    <recommendedName>
        <fullName evidence="1">GMT-like wHTH domain-containing protein</fullName>
    </recommendedName>
</protein>
<name>A0A5B1CDY0_9BACT</name>
<comment type="caution">
    <text evidence="2">The sequence shown here is derived from an EMBL/GenBank/DDBJ whole genome shotgun (WGS) entry which is preliminary data.</text>
</comment>